<feature type="domain" description="BFD-like [2Fe-2S]-binding" evidence="1">
    <location>
        <begin position="4"/>
        <end position="51"/>
    </location>
</feature>
<keyword evidence="3" id="KW-1185">Reference proteome</keyword>
<dbReference type="InterPro" id="IPR041854">
    <property type="entry name" value="BFD-like_2Fe2S-bd_dom_sf"/>
</dbReference>
<name>A0ABS0N6G7_9SPHN</name>
<dbReference type="EMBL" id="JAEANY010000004">
    <property type="protein sequence ID" value="MBH5323422.1"/>
    <property type="molecule type" value="Genomic_DNA"/>
</dbReference>
<evidence type="ECO:0000259" key="1">
    <source>
        <dbReference type="Pfam" id="PF04324"/>
    </source>
</evidence>
<organism evidence="2 3">
    <name type="scientific">Aurantiacibacter sediminis</name>
    <dbReference type="NCBI Taxonomy" id="2793064"/>
    <lineage>
        <taxon>Bacteria</taxon>
        <taxon>Pseudomonadati</taxon>
        <taxon>Pseudomonadota</taxon>
        <taxon>Alphaproteobacteria</taxon>
        <taxon>Sphingomonadales</taxon>
        <taxon>Erythrobacteraceae</taxon>
        <taxon>Aurantiacibacter</taxon>
    </lineage>
</organism>
<evidence type="ECO:0000313" key="3">
    <source>
        <dbReference type="Proteomes" id="UP000602442"/>
    </source>
</evidence>
<proteinExistence type="predicted"/>
<sequence>MYTCICNAIRECDLRQAARQHNGNAESVYAKLGKKPNCGNCLEEAEDVIREEREALIDPAIAA</sequence>
<accession>A0ABS0N6G7</accession>
<dbReference type="Proteomes" id="UP000602442">
    <property type="component" value="Unassembled WGS sequence"/>
</dbReference>
<dbReference type="Gene3D" id="1.10.10.1100">
    <property type="entry name" value="BFD-like [2Fe-2S]-binding domain"/>
    <property type="match status" value="1"/>
</dbReference>
<reference evidence="2 3" key="1">
    <citation type="submission" date="2020-11" db="EMBL/GenBank/DDBJ databases">
        <title>Erythrobacter sediminis sp. nov., a marine bacterium from a tidal flat of Garorim Bay.</title>
        <authorList>
            <person name="Kim D."/>
            <person name="Yoo Y."/>
            <person name="Kim J.-J."/>
        </authorList>
    </citation>
    <scope>NUCLEOTIDE SEQUENCE [LARGE SCALE GENOMIC DNA]</scope>
    <source>
        <strain evidence="2 3">JGD-13</strain>
    </source>
</reference>
<dbReference type="RefSeq" id="WP_197922327.1">
    <property type="nucleotide sequence ID" value="NZ_CAWPTA010000009.1"/>
</dbReference>
<dbReference type="InterPro" id="IPR007419">
    <property type="entry name" value="BFD-like_2Fe2S-bd_dom"/>
</dbReference>
<dbReference type="Pfam" id="PF04324">
    <property type="entry name" value="Fer2_BFD"/>
    <property type="match status" value="1"/>
</dbReference>
<gene>
    <name evidence="2" type="ORF">I5L03_12600</name>
</gene>
<comment type="caution">
    <text evidence="2">The sequence shown here is derived from an EMBL/GenBank/DDBJ whole genome shotgun (WGS) entry which is preliminary data.</text>
</comment>
<evidence type="ECO:0000313" key="2">
    <source>
        <dbReference type="EMBL" id="MBH5323422.1"/>
    </source>
</evidence>
<protein>
    <submittedName>
        <fullName evidence="2">(2Fe-2S)-binding protein</fullName>
    </submittedName>
</protein>